<dbReference type="AlphaFoldDB" id="A0AAN3A587"/>
<sequence length="44" mass="4926">MVLTAVSNCFSIFISLRFYINDSAKTMNTEKGSSEYPASNMIDK</sequence>
<organism evidence="1 2">
    <name type="scientific">Bacteroides ovatus (strain ATCC 8483 / DSM 1896 / JCM 5824 / BCRC 10623 / CCUG 4943 / NCTC 11153)</name>
    <dbReference type="NCBI Taxonomy" id="411476"/>
    <lineage>
        <taxon>Bacteria</taxon>
        <taxon>Pseudomonadati</taxon>
        <taxon>Bacteroidota</taxon>
        <taxon>Bacteroidia</taxon>
        <taxon>Bacteroidales</taxon>
        <taxon>Bacteroidaceae</taxon>
        <taxon>Bacteroides</taxon>
    </lineage>
</organism>
<evidence type="ECO:0000313" key="2">
    <source>
        <dbReference type="Proteomes" id="UP000005475"/>
    </source>
</evidence>
<reference evidence="2" key="2">
    <citation type="submission" date="2007-04" db="EMBL/GenBank/DDBJ databases">
        <title>Draft genome sequence of Bacteroides ovatus (ATCC 8483).</title>
        <authorList>
            <person name="Sudarsanam P."/>
            <person name="Ley R."/>
            <person name="Guruge J."/>
            <person name="Turnbaugh P.J."/>
            <person name="Mahowald M."/>
            <person name="Liep D."/>
            <person name="Gordon J."/>
        </authorList>
    </citation>
    <scope>NUCLEOTIDE SEQUENCE [LARGE SCALE GENOMIC DNA]</scope>
    <source>
        <strain evidence="2">ATCC 8483 / DSM 1896 / JCM 5824 / BCRC 10623 / CCUG 4943 / NCTC 11153</strain>
    </source>
</reference>
<gene>
    <name evidence="1" type="ORF">BACOVA_03760</name>
</gene>
<dbReference type="EMBL" id="AAXF02000052">
    <property type="protein sequence ID" value="EDO10314.1"/>
    <property type="molecule type" value="Genomic_DNA"/>
</dbReference>
<dbReference type="Proteomes" id="UP000005475">
    <property type="component" value="Unassembled WGS sequence"/>
</dbReference>
<protein>
    <submittedName>
        <fullName evidence="1">Uncharacterized protein</fullName>
    </submittedName>
</protein>
<reference evidence="1 2" key="1">
    <citation type="submission" date="2007-03" db="EMBL/GenBank/DDBJ databases">
        <authorList>
            <person name="Fulton L."/>
            <person name="Clifton S."/>
            <person name="Fulton B."/>
            <person name="Xu J."/>
            <person name="Minx P."/>
            <person name="Pepin K.H."/>
            <person name="Johnson M."/>
            <person name="Thiruvilangam P."/>
            <person name="Bhonagiri V."/>
            <person name="Nash W.E."/>
            <person name="Mardis E.R."/>
            <person name="Wilson R.K."/>
        </authorList>
    </citation>
    <scope>NUCLEOTIDE SEQUENCE [LARGE SCALE GENOMIC DNA]</scope>
    <source>
        <strain evidence="2">ATCC 8483 / DSM 1896 / JCM 5824 / BCRC 10623 / CCUG 4943 / NCTC 11153</strain>
    </source>
</reference>
<accession>A0AAN3A587</accession>
<proteinExistence type="predicted"/>
<comment type="caution">
    <text evidence="1">The sequence shown here is derived from an EMBL/GenBank/DDBJ whole genome shotgun (WGS) entry which is preliminary data.</text>
</comment>
<name>A0AAN3A587_BACO1</name>
<evidence type="ECO:0000313" key="1">
    <source>
        <dbReference type="EMBL" id="EDO10314.1"/>
    </source>
</evidence>